<accession>A0A5C1QMF6</accession>
<sequence>MNTVVQTVPDIVSAHLKEAATRFGLEKNPEVDQALEQCWTEKMEVFEQEMIDLGMDEVDDFDPLDERAALFLTYSGSLLSLSPLSQGEREVYYTSIGLRKDVPESLKVDHANIAETACLGRSLSFKEGPLKQTSPLYKIVVPPMSLTKEDQTCLIEDAVTVITEKFVNMNHDAMDDL</sequence>
<gene>
    <name evidence="1" type="ORF">EXM22_15110</name>
</gene>
<evidence type="ECO:0000313" key="2">
    <source>
        <dbReference type="Proteomes" id="UP000324209"/>
    </source>
</evidence>
<dbReference type="RefSeq" id="WP_149487318.1">
    <property type="nucleotide sequence ID" value="NZ_CP036150.1"/>
</dbReference>
<dbReference type="AlphaFoldDB" id="A0A5C1QMF6"/>
<organism evidence="1 2">
    <name type="scientific">Oceanispirochaeta crateris</name>
    <dbReference type="NCBI Taxonomy" id="2518645"/>
    <lineage>
        <taxon>Bacteria</taxon>
        <taxon>Pseudomonadati</taxon>
        <taxon>Spirochaetota</taxon>
        <taxon>Spirochaetia</taxon>
        <taxon>Spirochaetales</taxon>
        <taxon>Spirochaetaceae</taxon>
        <taxon>Oceanispirochaeta</taxon>
    </lineage>
</organism>
<evidence type="ECO:0000313" key="1">
    <source>
        <dbReference type="EMBL" id="QEN09243.1"/>
    </source>
</evidence>
<dbReference type="OrthoDB" id="369426at2"/>
<keyword evidence="2" id="KW-1185">Reference proteome</keyword>
<dbReference type="EMBL" id="CP036150">
    <property type="protein sequence ID" value="QEN09243.1"/>
    <property type="molecule type" value="Genomic_DNA"/>
</dbReference>
<reference evidence="1 2" key="1">
    <citation type="submission" date="2019-02" db="EMBL/GenBank/DDBJ databases">
        <title>Complete Genome Sequence and Methylome Analysis of free living Spirochaetas.</title>
        <authorList>
            <person name="Fomenkov A."/>
            <person name="Dubinina G."/>
            <person name="Leshcheva N."/>
            <person name="Mikheeva N."/>
            <person name="Grabovich M."/>
            <person name="Vincze T."/>
            <person name="Roberts R.J."/>
        </authorList>
    </citation>
    <scope>NUCLEOTIDE SEQUENCE [LARGE SCALE GENOMIC DNA]</scope>
    <source>
        <strain evidence="1 2">K2</strain>
    </source>
</reference>
<name>A0A5C1QMF6_9SPIO</name>
<protein>
    <submittedName>
        <fullName evidence="1">Uncharacterized protein</fullName>
    </submittedName>
</protein>
<dbReference type="KEGG" id="ock:EXM22_15110"/>
<proteinExistence type="predicted"/>
<dbReference type="Proteomes" id="UP000324209">
    <property type="component" value="Chromosome"/>
</dbReference>